<organism evidence="3 4">
    <name type="scientific">Carex littledalei</name>
    <dbReference type="NCBI Taxonomy" id="544730"/>
    <lineage>
        <taxon>Eukaryota</taxon>
        <taxon>Viridiplantae</taxon>
        <taxon>Streptophyta</taxon>
        <taxon>Embryophyta</taxon>
        <taxon>Tracheophyta</taxon>
        <taxon>Spermatophyta</taxon>
        <taxon>Magnoliopsida</taxon>
        <taxon>Liliopsida</taxon>
        <taxon>Poales</taxon>
        <taxon>Cyperaceae</taxon>
        <taxon>Cyperoideae</taxon>
        <taxon>Cariceae</taxon>
        <taxon>Carex</taxon>
        <taxon>Carex subgen. Euthyceras</taxon>
    </lineage>
</organism>
<dbReference type="EMBL" id="SWLB01000007">
    <property type="protein sequence ID" value="KAF3336265.1"/>
    <property type="molecule type" value="Genomic_DNA"/>
</dbReference>
<dbReference type="SMART" id="SM00717">
    <property type="entry name" value="SANT"/>
    <property type="match status" value="1"/>
</dbReference>
<evidence type="ECO:0000313" key="3">
    <source>
        <dbReference type="EMBL" id="KAF3336265.1"/>
    </source>
</evidence>
<proteinExistence type="predicted"/>
<evidence type="ECO:0000259" key="2">
    <source>
        <dbReference type="PROSITE" id="PS51293"/>
    </source>
</evidence>
<dbReference type="CDD" id="cd00167">
    <property type="entry name" value="SANT"/>
    <property type="match status" value="1"/>
</dbReference>
<dbReference type="Proteomes" id="UP000623129">
    <property type="component" value="Unassembled WGS sequence"/>
</dbReference>
<dbReference type="Gene3D" id="1.20.58.1880">
    <property type="match status" value="1"/>
</dbReference>
<feature type="compositionally biased region" description="Acidic residues" evidence="1">
    <location>
        <begin position="1"/>
        <end position="16"/>
    </location>
</feature>
<dbReference type="InterPro" id="IPR039467">
    <property type="entry name" value="TFIIIB_B''_Myb"/>
</dbReference>
<dbReference type="GO" id="GO:0070898">
    <property type="term" value="P:RNA polymerase III preinitiation complex assembly"/>
    <property type="evidence" value="ECO:0007669"/>
    <property type="project" value="TreeGrafter"/>
</dbReference>
<comment type="caution">
    <text evidence="3">The sequence shown here is derived from an EMBL/GenBank/DDBJ whole genome shotgun (WGS) entry which is preliminary data.</text>
</comment>
<evidence type="ECO:0000256" key="1">
    <source>
        <dbReference type="SAM" id="MobiDB-lite"/>
    </source>
</evidence>
<dbReference type="InterPro" id="IPR001005">
    <property type="entry name" value="SANT/Myb"/>
</dbReference>
<dbReference type="AlphaFoldDB" id="A0A833R0G6"/>
<accession>A0A833R0G6</accession>
<dbReference type="GO" id="GO:0001156">
    <property type="term" value="F:TFIIIC-class transcription factor complex binding"/>
    <property type="evidence" value="ECO:0007669"/>
    <property type="project" value="TreeGrafter"/>
</dbReference>
<name>A0A833R0G6_9POAL</name>
<feature type="domain" description="SANT" evidence="2">
    <location>
        <begin position="404"/>
        <end position="455"/>
    </location>
</feature>
<keyword evidence="4" id="KW-1185">Reference proteome</keyword>
<feature type="compositionally biased region" description="Acidic residues" evidence="1">
    <location>
        <begin position="230"/>
        <end position="242"/>
    </location>
</feature>
<dbReference type="PANTHER" id="PTHR22929:SF0">
    <property type="entry name" value="TRANSCRIPTION FACTOR TFIIIB COMPONENT B'' HOMOLOG"/>
    <property type="match status" value="1"/>
</dbReference>
<dbReference type="InterPro" id="IPR017884">
    <property type="entry name" value="SANT_dom"/>
</dbReference>
<protein>
    <submittedName>
        <fullName evidence="3">Transcription factor TFIIIB component B</fullName>
    </submittedName>
</protein>
<dbReference type="SUPFAM" id="SSF46689">
    <property type="entry name" value="Homeodomain-like"/>
    <property type="match status" value="1"/>
</dbReference>
<feature type="region of interest" description="Disordered" evidence="1">
    <location>
        <begin position="147"/>
        <end position="309"/>
    </location>
</feature>
<reference evidence="3" key="1">
    <citation type="submission" date="2020-01" db="EMBL/GenBank/DDBJ databases">
        <title>Genome sequence of Kobresia littledalei, the first chromosome-level genome in the family Cyperaceae.</title>
        <authorList>
            <person name="Qu G."/>
        </authorList>
    </citation>
    <scope>NUCLEOTIDE SEQUENCE</scope>
    <source>
        <strain evidence="3">C.B.Clarke</strain>
        <tissue evidence="3">Leaf</tissue>
    </source>
</reference>
<gene>
    <name evidence="3" type="ORF">FCM35_KLT18851</name>
</gene>
<feature type="compositionally biased region" description="Polar residues" evidence="1">
    <location>
        <begin position="176"/>
        <end position="191"/>
    </location>
</feature>
<feature type="compositionally biased region" description="Basic and acidic residues" evidence="1">
    <location>
        <begin position="254"/>
        <end position="270"/>
    </location>
</feature>
<evidence type="ECO:0000313" key="4">
    <source>
        <dbReference type="Proteomes" id="UP000623129"/>
    </source>
</evidence>
<sequence length="549" mass="62408">MAEDMALLDDLFDDFEPLQNKEKEVVKFKPKNVKNLPKPSVRQSQHADPPLGAHLDNSPLPNSATDKFEGASNPKTKLQPQRRKQPAAPGSDGPSDINRTEMPDHENEGNLSKSDFEAPTSFSEIDFLDNVSLDPLFSSAELTINLQPKENEIKGKKVRFSVPEEYSAESPDRLINQGSVTSEEIQANDASESGVEEHTQNDEQGQNYGNTGEKENEDAPNLDDIFNFSDDTDPIIEMDEANEDHTDGGYTGEEEVKGRPEKEVPIDAGKRSKRKTRGSTDANANVEEEGSPKKKGKLSHRIRRKRRTVDPVLLQTPENEINPKQISIRNLILLAEAKEKKWNKEAASGNGDASSMPRRRQQEEFEFFDFEGDEEEHSRQDSAPQETFQATVKKLNYHTYMNRTSSSRWTQSETELFYKGIRQFGTDFAMIQQLFPNRTRHQIKLKFKSEDKKHPTHVRDAITHRLTDNSQFEKVIEILEIQADKVAPEESEPSYQADPWKNEEEADENFKTSPNDLDNSGKHDSVPNDDLDAVFNWDNEELGQEDFVF</sequence>
<feature type="region of interest" description="Disordered" evidence="1">
    <location>
        <begin position="485"/>
        <end position="532"/>
    </location>
</feature>
<dbReference type="Pfam" id="PF15963">
    <property type="entry name" value="Myb_DNA-bind_7"/>
    <property type="match status" value="1"/>
</dbReference>
<dbReference type="PROSITE" id="PS51293">
    <property type="entry name" value="SANT"/>
    <property type="match status" value="1"/>
</dbReference>
<dbReference type="GO" id="GO:0000126">
    <property type="term" value="C:transcription factor TFIIIB complex"/>
    <property type="evidence" value="ECO:0007669"/>
    <property type="project" value="TreeGrafter"/>
</dbReference>
<feature type="compositionally biased region" description="Basic residues" evidence="1">
    <location>
        <begin position="293"/>
        <end position="307"/>
    </location>
</feature>
<dbReference type="InterPro" id="IPR009057">
    <property type="entry name" value="Homeodomain-like_sf"/>
</dbReference>
<dbReference type="PANTHER" id="PTHR22929">
    <property type="entry name" value="RNA POLYMERASE III TRANSCRIPTION INITIATION FACTOR B"/>
    <property type="match status" value="1"/>
</dbReference>
<dbReference type="OrthoDB" id="272624at2759"/>
<feature type="compositionally biased region" description="Basic and acidic residues" evidence="1">
    <location>
        <begin position="98"/>
        <end position="108"/>
    </location>
</feature>
<feature type="region of interest" description="Disordered" evidence="1">
    <location>
        <begin position="1"/>
        <end position="117"/>
    </location>
</feature>